<dbReference type="GO" id="GO:0005615">
    <property type="term" value="C:extracellular space"/>
    <property type="evidence" value="ECO:0007669"/>
    <property type="project" value="TreeGrafter"/>
</dbReference>
<dbReference type="Gene3D" id="1.20.120.310">
    <property type="entry name" value="ERV/ALR sulfhydryl oxidase domain"/>
    <property type="match status" value="1"/>
</dbReference>
<evidence type="ECO:0000256" key="1">
    <source>
        <dbReference type="ARBA" id="ARBA00001974"/>
    </source>
</evidence>
<evidence type="ECO:0000256" key="5">
    <source>
        <dbReference type="ARBA" id="ARBA00022827"/>
    </source>
</evidence>
<dbReference type="InterPro" id="IPR039798">
    <property type="entry name" value="Sulfhydryl_oxidase"/>
</dbReference>
<evidence type="ECO:0000256" key="3">
    <source>
        <dbReference type="ARBA" id="ARBA00022630"/>
    </source>
</evidence>
<dbReference type="Proteomes" id="UP000492821">
    <property type="component" value="Unassembled WGS sequence"/>
</dbReference>
<feature type="domain" description="ERV/ALR sulfhydryl oxidase" evidence="12">
    <location>
        <begin position="410"/>
        <end position="516"/>
    </location>
</feature>
<dbReference type="EC" id="1.8.3.2" evidence="10"/>
<dbReference type="InterPro" id="IPR036774">
    <property type="entry name" value="ERV/ALR_sulphydryl_oxid_sf"/>
</dbReference>
<feature type="domain" description="Thioredoxin" evidence="13">
    <location>
        <begin position="6"/>
        <end position="150"/>
    </location>
</feature>
<reference evidence="14" key="1">
    <citation type="journal article" date="2013" name="Genetics">
        <title>The draft genome and transcriptome of Panagrellus redivivus are shaped by the harsh demands of a free-living lifestyle.</title>
        <authorList>
            <person name="Srinivasan J."/>
            <person name="Dillman A.R."/>
            <person name="Macchietto M.G."/>
            <person name="Heikkinen L."/>
            <person name="Lakso M."/>
            <person name="Fracchia K.M."/>
            <person name="Antoshechkin I."/>
            <person name="Mortazavi A."/>
            <person name="Wong G."/>
            <person name="Sternberg P.W."/>
        </authorList>
    </citation>
    <scope>NUCLEOTIDE SEQUENCE [LARGE SCALE GENOMIC DNA]</scope>
    <source>
        <strain evidence="14">MT8872</strain>
    </source>
</reference>
<dbReference type="GO" id="GO:0006457">
    <property type="term" value="P:protein folding"/>
    <property type="evidence" value="ECO:0007669"/>
    <property type="project" value="TreeGrafter"/>
</dbReference>
<evidence type="ECO:0000259" key="12">
    <source>
        <dbReference type="PROSITE" id="PS51324"/>
    </source>
</evidence>
<comment type="cofactor">
    <cofactor evidence="1 10">
        <name>FAD</name>
        <dbReference type="ChEBI" id="CHEBI:57692"/>
    </cofactor>
</comment>
<comment type="catalytic activity">
    <reaction evidence="9 10">
        <text>2 R'C(R)SH + O2 = R'C(R)S-S(R)CR' + H2O2</text>
        <dbReference type="Rhea" id="RHEA:17357"/>
        <dbReference type="ChEBI" id="CHEBI:15379"/>
        <dbReference type="ChEBI" id="CHEBI:16240"/>
        <dbReference type="ChEBI" id="CHEBI:16520"/>
        <dbReference type="ChEBI" id="CHEBI:17412"/>
        <dbReference type="EC" id="1.8.3.2"/>
    </reaction>
</comment>
<keyword evidence="14" id="KW-1185">Reference proteome</keyword>
<feature type="transmembrane region" description="Helical" evidence="10">
    <location>
        <begin position="634"/>
        <end position="652"/>
    </location>
</feature>
<dbReference type="Pfam" id="PF18371">
    <property type="entry name" value="FAD_SOX"/>
    <property type="match status" value="1"/>
</dbReference>
<keyword evidence="10" id="KW-0472">Membrane</keyword>
<comment type="similarity">
    <text evidence="2">Belongs to the quiescin-sulfhydryl oxidase (QSOX) family.</text>
</comment>
<evidence type="ECO:0000313" key="15">
    <source>
        <dbReference type="WBParaSite" id="Pan_g23013.t2"/>
    </source>
</evidence>
<evidence type="ECO:0000256" key="8">
    <source>
        <dbReference type="ARBA" id="ARBA00023180"/>
    </source>
</evidence>
<keyword evidence="7" id="KW-1015">Disulfide bond</keyword>
<dbReference type="PROSITE" id="PS51352">
    <property type="entry name" value="THIOREDOXIN_2"/>
    <property type="match status" value="1"/>
</dbReference>
<evidence type="ECO:0000313" key="14">
    <source>
        <dbReference type="Proteomes" id="UP000492821"/>
    </source>
</evidence>
<dbReference type="AlphaFoldDB" id="A0A7E4VMN3"/>
<dbReference type="Gene3D" id="1.20.120.1960">
    <property type="entry name" value="QSOX sulfhydryl oxidase domain"/>
    <property type="match status" value="1"/>
</dbReference>
<dbReference type="PANTHER" id="PTHR22897:SF26">
    <property type="entry name" value="SULFHYDRYL OXIDASE"/>
    <property type="match status" value="1"/>
</dbReference>
<dbReference type="Gene3D" id="3.40.30.10">
    <property type="entry name" value="Glutaredoxin"/>
    <property type="match status" value="1"/>
</dbReference>
<dbReference type="InterPro" id="IPR013766">
    <property type="entry name" value="Thioredoxin_domain"/>
</dbReference>
<proteinExistence type="inferred from homology"/>
<evidence type="ECO:0000256" key="7">
    <source>
        <dbReference type="ARBA" id="ARBA00023157"/>
    </source>
</evidence>
<keyword evidence="10" id="KW-1133">Transmembrane helix</keyword>
<reference evidence="15" key="2">
    <citation type="submission" date="2020-10" db="UniProtKB">
        <authorList>
            <consortium name="WormBaseParasite"/>
        </authorList>
    </citation>
    <scope>IDENTIFICATION</scope>
</reference>
<dbReference type="Pfam" id="PF04777">
    <property type="entry name" value="Evr1_Alr"/>
    <property type="match status" value="1"/>
</dbReference>
<feature type="chain" id="PRO_5028956255" description="Sulfhydryl oxidase" evidence="11">
    <location>
        <begin position="23"/>
        <end position="688"/>
    </location>
</feature>
<evidence type="ECO:0000256" key="6">
    <source>
        <dbReference type="ARBA" id="ARBA00023002"/>
    </source>
</evidence>
<keyword evidence="3 10" id="KW-0285">Flavoprotein</keyword>
<name>A0A7E4VMN3_PANRE</name>
<accession>A0A7E4VMN3</accession>
<keyword evidence="8" id="KW-0325">Glycoprotein</keyword>
<dbReference type="InterPro" id="IPR040986">
    <property type="entry name" value="QSOX_FAD-bd_dom"/>
</dbReference>
<sequence>MRLPPLLAVSSVLLLSIVTVYGEESKSLYAPGDNVLELDIDNFDSMVYGSPRGYFIEFYSSWCGHCIHYKPQWVTFATKLKDWSSVVQVSVINCADEKNSPVCRAHAIDAFPTLKYFPPHSKSKDDGQKYTGDKYELPSMALDVAKFVRADYVAQRPPTWPKVEALPSTIILEQLWSAMSPSQQILVAVIEEDPFLTGFATVIGFGKNPFVEAVVMPSSHPIAQQFSGSVLPTLLIFKRDNPNAPDFVSKSEMSVFQMADKIDEYITAVADTVHQGPPPPAAVIPGAAAEDVVAAPAPTKTLVPLNFEQFKVQQLDLSSALHYMLTQEIPRKPVIDNENLAALKGWIHLLRRYVPGTAPIRRLFYRLDEWTQLQSYSITAESWIAKVAELQTDLGHPLPANASWVACKGSKPYLRGYTCGLWTLMHAVTVQAYADEKDNHGFKPVVEVLEPIHQFIYHYLSCEICAKNFHHMTEANELSLVTRPEDVILWLWRAHNNVNRRLAGDASEDPSYPKRQFPDAALCHDCIVNGVYQEGKVLEFMLRYYTDVRTDGLVPTPGYKVTEFEDGKVQKVAVKHLNPKFAIHANNVDKLEETEARLRQQQVDANPKHHWRSLDSDGYAGAASAQSADRSTFYLIWFVIVGIALAFAYLKYRQNRSKFWKTFYYYNDYKLFPWSSNSPANIRSKYVA</sequence>
<dbReference type="PANTHER" id="PTHR22897">
    <property type="entry name" value="QUIESCIN Q6-RELATED SULFHYDRYL OXIDASE"/>
    <property type="match status" value="1"/>
</dbReference>
<evidence type="ECO:0000256" key="2">
    <source>
        <dbReference type="ARBA" id="ARBA00006041"/>
    </source>
</evidence>
<dbReference type="GO" id="GO:0000139">
    <property type="term" value="C:Golgi membrane"/>
    <property type="evidence" value="ECO:0007669"/>
    <property type="project" value="TreeGrafter"/>
</dbReference>
<keyword evidence="10" id="KW-0812">Transmembrane</keyword>
<evidence type="ECO:0000256" key="11">
    <source>
        <dbReference type="SAM" id="SignalP"/>
    </source>
</evidence>
<dbReference type="Pfam" id="PF00085">
    <property type="entry name" value="Thioredoxin"/>
    <property type="match status" value="1"/>
</dbReference>
<evidence type="ECO:0000256" key="10">
    <source>
        <dbReference type="RuleBase" id="RU371123"/>
    </source>
</evidence>
<dbReference type="SUPFAM" id="SSF52833">
    <property type="entry name" value="Thioredoxin-like"/>
    <property type="match status" value="1"/>
</dbReference>
<dbReference type="GO" id="GO:0016971">
    <property type="term" value="F:flavin-dependent sulfhydryl oxidase activity"/>
    <property type="evidence" value="ECO:0007669"/>
    <property type="project" value="InterPro"/>
</dbReference>
<keyword evidence="4 11" id="KW-0732">Signal</keyword>
<dbReference type="InterPro" id="IPR042568">
    <property type="entry name" value="QSOX_FAD-bd_sf"/>
</dbReference>
<dbReference type="PROSITE" id="PS51324">
    <property type="entry name" value="ERV_ALR"/>
    <property type="match status" value="1"/>
</dbReference>
<feature type="signal peptide" evidence="11">
    <location>
        <begin position="1"/>
        <end position="22"/>
    </location>
</feature>
<evidence type="ECO:0000256" key="4">
    <source>
        <dbReference type="ARBA" id="ARBA00022729"/>
    </source>
</evidence>
<keyword evidence="6 10" id="KW-0560">Oxidoreductase</keyword>
<dbReference type="GO" id="GO:0003756">
    <property type="term" value="F:protein disulfide isomerase activity"/>
    <property type="evidence" value="ECO:0007669"/>
    <property type="project" value="TreeGrafter"/>
</dbReference>
<evidence type="ECO:0000256" key="9">
    <source>
        <dbReference type="ARBA" id="ARBA00048864"/>
    </source>
</evidence>
<keyword evidence="5 10" id="KW-0274">FAD</keyword>
<organism evidence="14 15">
    <name type="scientific">Panagrellus redivivus</name>
    <name type="common">Microworm</name>
    <dbReference type="NCBI Taxonomy" id="6233"/>
    <lineage>
        <taxon>Eukaryota</taxon>
        <taxon>Metazoa</taxon>
        <taxon>Ecdysozoa</taxon>
        <taxon>Nematoda</taxon>
        <taxon>Chromadorea</taxon>
        <taxon>Rhabditida</taxon>
        <taxon>Tylenchina</taxon>
        <taxon>Panagrolaimomorpha</taxon>
        <taxon>Panagrolaimoidea</taxon>
        <taxon>Panagrolaimidae</taxon>
        <taxon>Panagrellus</taxon>
    </lineage>
</organism>
<dbReference type="WBParaSite" id="Pan_g23013.t2">
    <property type="protein sequence ID" value="Pan_g23013.t2"/>
    <property type="gene ID" value="Pan_g23013"/>
</dbReference>
<dbReference type="SUPFAM" id="SSF69000">
    <property type="entry name" value="FAD-dependent thiol oxidase"/>
    <property type="match status" value="1"/>
</dbReference>
<dbReference type="InterPro" id="IPR017905">
    <property type="entry name" value="ERV/ALR_sulphydryl_oxidase"/>
</dbReference>
<protein>
    <recommendedName>
        <fullName evidence="10">Sulfhydryl oxidase</fullName>
        <ecNumber evidence="10">1.8.3.2</ecNumber>
    </recommendedName>
</protein>
<dbReference type="InterPro" id="IPR036249">
    <property type="entry name" value="Thioredoxin-like_sf"/>
</dbReference>
<evidence type="ECO:0000259" key="13">
    <source>
        <dbReference type="PROSITE" id="PS51352"/>
    </source>
</evidence>
<dbReference type="CDD" id="cd02992">
    <property type="entry name" value="PDI_a_QSOX"/>
    <property type="match status" value="1"/>
</dbReference>